<keyword evidence="2" id="KW-0472">Membrane</keyword>
<feature type="transmembrane region" description="Helical" evidence="2">
    <location>
        <begin position="210"/>
        <end position="233"/>
    </location>
</feature>
<feature type="signal peptide" evidence="3">
    <location>
        <begin position="1"/>
        <end position="22"/>
    </location>
</feature>
<keyword evidence="2" id="KW-1133">Transmembrane helix</keyword>
<feature type="transmembrane region" description="Helical" evidence="2">
    <location>
        <begin position="239"/>
        <end position="257"/>
    </location>
</feature>
<name>A0A1F7JUQ6_9BACT</name>
<evidence type="ECO:0000256" key="2">
    <source>
        <dbReference type="SAM" id="Phobius"/>
    </source>
</evidence>
<feature type="region of interest" description="Disordered" evidence="1">
    <location>
        <begin position="382"/>
        <end position="446"/>
    </location>
</feature>
<keyword evidence="3" id="KW-0732">Signal</keyword>
<feature type="transmembrane region" description="Helical" evidence="2">
    <location>
        <begin position="96"/>
        <end position="117"/>
    </location>
</feature>
<dbReference type="AlphaFoldDB" id="A0A1F7JUQ6"/>
<feature type="transmembrane region" description="Helical" evidence="2">
    <location>
        <begin position="308"/>
        <end position="329"/>
    </location>
</feature>
<dbReference type="EMBL" id="MGBC01000046">
    <property type="protein sequence ID" value="OGK59334.1"/>
    <property type="molecule type" value="Genomic_DNA"/>
</dbReference>
<feature type="transmembrane region" description="Helical" evidence="2">
    <location>
        <begin position="129"/>
        <end position="150"/>
    </location>
</feature>
<feature type="transmembrane region" description="Helical" evidence="2">
    <location>
        <begin position="269"/>
        <end position="288"/>
    </location>
</feature>
<organism evidence="4 5">
    <name type="scientific">Candidatus Roizmanbacteria bacterium RIFCSPLOWO2_02_FULL_43_10</name>
    <dbReference type="NCBI Taxonomy" id="1802078"/>
    <lineage>
        <taxon>Bacteria</taxon>
        <taxon>Candidatus Roizmaniibacteriota</taxon>
    </lineage>
</organism>
<dbReference type="Proteomes" id="UP000176269">
    <property type="component" value="Unassembled WGS sequence"/>
</dbReference>
<evidence type="ECO:0000313" key="4">
    <source>
        <dbReference type="EMBL" id="OGK59334.1"/>
    </source>
</evidence>
<accession>A0A1F7JUQ6</accession>
<dbReference type="Pfam" id="PF19590">
    <property type="entry name" value="TrbL_3"/>
    <property type="match status" value="1"/>
</dbReference>
<proteinExistence type="predicted"/>
<evidence type="ECO:0000313" key="5">
    <source>
        <dbReference type="Proteomes" id="UP000176269"/>
    </source>
</evidence>
<keyword evidence="2" id="KW-0812">Transmembrane</keyword>
<gene>
    <name evidence="4" type="ORF">A3I56_02485</name>
</gene>
<evidence type="ECO:0000256" key="1">
    <source>
        <dbReference type="SAM" id="MobiDB-lite"/>
    </source>
</evidence>
<dbReference type="InterPro" id="IPR045782">
    <property type="entry name" value="TrbL_3"/>
</dbReference>
<protein>
    <submittedName>
        <fullName evidence="4">Uncharacterized protein</fullName>
    </submittedName>
</protein>
<feature type="compositionally biased region" description="Low complexity" evidence="1">
    <location>
        <begin position="402"/>
        <end position="421"/>
    </location>
</feature>
<evidence type="ECO:0000256" key="3">
    <source>
        <dbReference type="SAM" id="SignalP"/>
    </source>
</evidence>
<reference evidence="4 5" key="1">
    <citation type="journal article" date="2016" name="Nat. Commun.">
        <title>Thousands of microbial genomes shed light on interconnected biogeochemical processes in an aquifer system.</title>
        <authorList>
            <person name="Anantharaman K."/>
            <person name="Brown C.T."/>
            <person name="Hug L.A."/>
            <person name="Sharon I."/>
            <person name="Castelle C.J."/>
            <person name="Probst A.J."/>
            <person name="Thomas B.C."/>
            <person name="Singh A."/>
            <person name="Wilkins M.J."/>
            <person name="Karaoz U."/>
            <person name="Brodie E.L."/>
            <person name="Williams K.H."/>
            <person name="Hubbard S.S."/>
            <person name="Banfield J.F."/>
        </authorList>
    </citation>
    <scope>NUCLEOTIDE SEQUENCE [LARGE SCALE GENOMIC DNA]</scope>
</reference>
<comment type="caution">
    <text evidence="4">The sequence shown here is derived from an EMBL/GenBank/DDBJ whole genome shotgun (WGS) entry which is preliminary data.</text>
</comment>
<sequence length="593" mass="65779">MKFILSIVICVIFLANTLPVFAGTTPTPTQAPQVQYTNEFTVDNQPSAVVELLKNFIEGFDSFIGGFIFYTPNPLGDKIILKDKSEIPGITKYRDMFYHIALPVLAIVIAGIAVTKLGSDNAQDLKNFAVRFLITVILFITVPPVLSYSIQANNLLVDKIASTQKFTTFLDDYLDKTQTGIQNNESSEKFGIPSFDISLKAGIFKSLGKFIVQIFLFILTFIFLLLGFVYLGFQFVIRFAALLFLGVIYPIVIPFMLSERTQQIPMTFFKSWFTFLIQQPAFVLGFSIATDIFNSILTAKGPSVGMLFFYTGFLFFLGGVNILVARIFGDTWTAFSTNMAAAVGSRSVTSPVQSRMSNFKRGLVGGNGSVSTLMGEKIRNEFNKKRSGDNDPGGSNGSTKPNGGSSYTYSSRGSSSNGNSYQEGGGLYTMKTPDKRPRLSQGLSQRGMGVEMENYKQGVVSVSGEAYKYDDSKNGLTSYYPTRSDAIRDGIQESQLQKVTLDQDKFIDLSTFTKDHPNPHNFNAMQEAKRKGKDIDYAYVNESSPPQKVQQFLEMSQSRNEAYGIKGVVVRRQGKNSSDHIIRLYSPNTKTKK</sequence>
<feature type="chain" id="PRO_5009529477" evidence="3">
    <location>
        <begin position="23"/>
        <end position="593"/>
    </location>
</feature>